<dbReference type="PANTHER" id="PTHR16705">
    <property type="entry name" value="COMPLEXIN"/>
    <property type="match status" value="1"/>
</dbReference>
<dbReference type="AlphaFoldDB" id="A0A3B3R3V6"/>
<evidence type="ECO:0000256" key="5">
    <source>
        <dbReference type="ARBA" id="ARBA00023018"/>
    </source>
</evidence>
<comment type="subcellular location">
    <subcellularLocation>
        <location evidence="6">Synapse</location>
    </subcellularLocation>
</comment>
<dbReference type="InterPro" id="IPR008849">
    <property type="entry name" value="Synaphin"/>
</dbReference>
<keyword evidence="3" id="KW-0268">Exocytosis</keyword>
<proteinExistence type="inferred from homology"/>
<sequence>MAFFMKQMLGDKLKNMGAGSGDDEPKGSSDGKETPQSKGMSREEFEEYQRQLVEEKIQRDKDFAMKKAERANLRVQLRDKYRLPESAQDDATIQMAGGEVYLPEELAKMVEEDEEQEEASDSLLGKIQNLDLDFEAIKSKAQTTITEVKQAAEEKCALM</sequence>
<dbReference type="OrthoDB" id="9942329at2759"/>
<evidence type="ECO:0000256" key="1">
    <source>
        <dbReference type="ARBA" id="ARBA00005396"/>
    </source>
</evidence>
<evidence type="ECO:0000256" key="4">
    <source>
        <dbReference type="ARBA" id="ARBA00022775"/>
    </source>
</evidence>
<evidence type="ECO:0000313" key="9">
    <source>
        <dbReference type="Proteomes" id="UP000261540"/>
    </source>
</evidence>
<dbReference type="GO" id="GO:0043195">
    <property type="term" value="C:terminal bouton"/>
    <property type="evidence" value="ECO:0007669"/>
    <property type="project" value="TreeGrafter"/>
</dbReference>
<dbReference type="Ensembl" id="ENSPKIT00000037269.1">
    <property type="protein sequence ID" value="ENSPKIP00000012864.1"/>
    <property type="gene ID" value="ENSPKIG00000000506.1"/>
</dbReference>
<keyword evidence="9" id="KW-1185">Reference proteome</keyword>
<evidence type="ECO:0000256" key="6">
    <source>
        <dbReference type="ARBA" id="ARBA00034103"/>
    </source>
</evidence>
<dbReference type="CDD" id="cd22809">
    <property type="entry name" value="Complexin_NTD_CPLX_III_IV"/>
    <property type="match status" value="1"/>
</dbReference>
<reference evidence="8" key="1">
    <citation type="submission" date="2025-08" db="UniProtKB">
        <authorList>
            <consortium name="Ensembl"/>
        </authorList>
    </citation>
    <scope>IDENTIFICATION</scope>
</reference>
<organism evidence="8 9">
    <name type="scientific">Paramormyrops kingsleyae</name>
    <dbReference type="NCBI Taxonomy" id="1676925"/>
    <lineage>
        <taxon>Eukaryota</taxon>
        <taxon>Metazoa</taxon>
        <taxon>Chordata</taxon>
        <taxon>Craniata</taxon>
        <taxon>Vertebrata</taxon>
        <taxon>Euteleostomi</taxon>
        <taxon>Actinopterygii</taxon>
        <taxon>Neopterygii</taxon>
        <taxon>Teleostei</taxon>
        <taxon>Osteoglossocephala</taxon>
        <taxon>Osteoglossomorpha</taxon>
        <taxon>Osteoglossiformes</taxon>
        <taxon>Mormyridae</taxon>
        <taxon>Paramormyrops</taxon>
    </lineage>
</organism>
<keyword evidence="4" id="KW-0532">Neurotransmitter transport</keyword>
<feature type="compositionally biased region" description="Basic and acidic residues" evidence="7">
    <location>
        <begin position="23"/>
        <end position="50"/>
    </location>
</feature>
<dbReference type="CTD" id="100004361"/>
<keyword evidence="2" id="KW-0813">Transport</keyword>
<dbReference type="PANTHER" id="PTHR16705:SF12">
    <property type="entry name" value="COMPLEXIN-3"/>
    <property type="match status" value="1"/>
</dbReference>
<comment type="similarity">
    <text evidence="1">Belongs to the complexin/synaphin family.</text>
</comment>
<dbReference type="KEGG" id="pki:111847613"/>
<protein>
    <submittedName>
        <fullName evidence="8">Complexin 4c</fullName>
    </submittedName>
</protein>
<name>A0A3B3R3V6_9TELE</name>
<evidence type="ECO:0000256" key="3">
    <source>
        <dbReference type="ARBA" id="ARBA00022483"/>
    </source>
</evidence>
<evidence type="ECO:0000256" key="2">
    <source>
        <dbReference type="ARBA" id="ARBA00022448"/>
    </source>
</evidence>
<dbReference type="GO" id="GO:0046928">
    <property type="term" value="P:regulation of neurotransmitter secretion"/>
    <property type="evidence" value="ECO:0007669"/>
    <property type="project" value="TreeGrafter"/>
</dbReference>
<evidence type="ECO:0000256" key="7">
    <source>
        <dbReference type="SAM" id="MobiDB-lite"/>
    </source>
</evidence>
<feature type="region of interest" description="Disordered" evidence="7">
    <location>
        <begin position="13"/>
        <end position="50"/>
    </location>
</feature>
<dbReference type="GO" id="GO:0016079">
    <property type="term" value="P:synaptic vesicle exocytosis"/>
    <property type="evidence" value="ECO:0007669"/>
    <property type="project" value="TreeGrafter"/>
</dbReference>
<keyword evidence="5" id="KW-0770">Synapse</keyword>
<dbReference type="GO" id="GO:0019905">
    <property type="term" value="F:syntaxin binding"/>
    <property type="evidence" value="ECO:0007669"/>
    <property type="project" value="InterPro"/>
</dbReference>
<dbReference type="GO" id="GO:0031201">
    <property type="term" value="C:SNARE complex"/>
    <property type="evidence" value="ECO:0007669"/>
    <property type="project" value="TreeGrafter"/>
</dbReference>
<dbReference type="GeneTree" id="ENSGT00950000182938"/>
<dbReference type="Pfam" id="PF05835">
    <property type="entry name" value="Synaphin"/>
    <property type="match status" value="1"/>
</dbReference>
<reference evidence="8" key="2">
    <citation type="submission" date="2025-09" db="UniProtKB">
        <authorList>
            <consortium name="Ensembl"/>
        </authorList>
    </citation>
    <scope>IDENTIFICATION</scope>
</reference>
<accession>A0A3B3R3V6</accession>
<dbReference type="Proteomes" id="UP000261540">
    <property type="component" value="Unplaced"/>
</dbReference>
<evidence type="ECO:0000313" key="8">
    <source>
        <dbReference type="Ensembl" id="ENSPKIP00000012864.1"/>
    </source>
</evidence>